<dbReference type="Pfam" id="PF13500">
    <property type="entry name" value="AAA_26"/>
    <property type="match status" value="1"/>
</dbReference>
<organism evidence="10 11">
    <name type="scientific">Kingella pumchi</name>
    <dbReference type="NCBI Taxonomy" id="2779506"/>
    <lineage>
        <taxon>Bacteria</taxon>
        <taxon>Pseudomonadati</taxon>
        <taxon>Pseudomonadota</taxon>
        <taxon>Betaproteobacteria</taxon>
        <taxon>Neisseriales</taxon>
        <taxon>Neisseriaceae</taxon>
        <taxon>Kingella</taxon>
    </lineage>
</organism>
<feature type="binding site" evidence="9">
    <location>
        <begin position="16"/>
        <end position="21"/>
    </location>
    <ligand>
        <name>ATP</name>
        <dbReference type="ChEBI" id="CHEBI:30616"/>
    </ligand>
</feature>
<dbReference type="HAMAP" id="MF_00336">
    <property type="entry name" value="BioD"/>
    <property type="match status" value="1"/>
</dbReference>
<comment type="function">
    <text evidence="9">Catalyzes a mechanistically unusual reaction, the ATP-dependent insertion of CO2 between the N7 and N8 nitrogen atoms of 7,8-diaminopelargonic acid (DAPA, also called 7,8-diammoniononanoate) to form a ureido ring.</text>
</comment>
<comment type="cofactor">
    <cofactor evidence="9">
        <name>Mg(2+)</name>
        <dbReference type="ChEBI" id="CHEBI:18420"/>
    </cofactor>
</comment>
<gene>
    <name evidence="9 10" type="primary">bioD</name>
    <name evidence="10" type="ORF">MB824_03305</name>
</gene>
<comment type="subcellular location">
    <subcellularLocation>
        <location evidence="9">Cytoplasm</location>
    </subcellularLocation>
</comment>
<dbReference type="Proteomes" id="UP001298424">
    <property type="component" value="Unassembled WGS sequence"/>
</dbReference>
<keyword evidence="5 9" id="KW-0093">Biotin biosynthesis</keyword>
<evidence type="ECO:0000256" key="3">
    <source>
        <dbReference type="ARBA" id="ARBA00022723"/>
    </source>
</evidence>
<comment type="similarity">
    <text evidence="9">Belongs to the dethiobiotin synthetase family.</text>
</comment>
<dbReference type="InterPro" id="IPR027417">
    <property type="entry name" value="P-loop_NTPase"/>
</dbReference>
<comment type="subunit">
    <text evidence="9">Homodimer.</text>
</comment>
<dbReference type="InterPro" id="IPR004472">
    <property type="entry name" value="DTB_synth_BioD"/>
</dbReference>
<dbReference type="Gene3D" id="3.40.50.300">
    <property type="entry name" value="P-loop containing nucleotide triphosphate hydrolases"/>
    <property type="match status" value="1"/>
</dbReference>
<feature type="binding site" evidence="9">
    <location>
        <position position="118"/>
    </location>
    <ligand>
        <name>Mg(2+)</name>
        <dbReference type="ChEBI" id="CHEBI:18420"/>
    </ligand>
</feature>
<keyword evidence="6 9" id="KW-0067">ATP-binding</keyword>
<dbReference type="GO" id="GO:0004141">
    <property type="term" value="F:dethiobiotin synthase activity"/>
    <property type="evidence" value="ECO:0007669"/>
    <property type="project" value="UniProtKB-EC"/>
</dbReference>
<keyword evidence="3 9" id="KW-0479">Metal-binding</keyword>
<feature type="binding site" evidence="9">
    <location>
        <position position="20"/>
    </location>
    <ligand>
        <name>Mg(2+)</name>
        <dbReference type="ChEBI" id="CHEBI:18420"/>
    </ligand>
</feature>
<evidence type="ECO:0000256" key="7">
    <source>
        <dbReference type="ARBA" id="ARBA00022842"/>
    </source>
</evidence>
<proteinExistence type="inferred from homology"/>
<evidence type="ECO:0000256" key="5">
    <source>
        <dbReference type="ARBA" id="ARBA00022756"/>
    </source>
</evidence>
<keyword evidence="1 9" id="KW-0963">Cytoplasm</keyword>
<dbReference type="EC" id="6.3.3.3" evidence="9"/>
<evidence type="ECO:0000256" key="1">
    <source>
        <dbReference type="ARBA" id="ARBA00022490"/>
    </source>
</evidence>
<accession>A0ABS9NMG7</accession>
<comment type="catalytic activity">
    <reaction evidence="8">
        <text>(7R,8S)-8-amino-7-(carboxyamino)nonanoate + ATP = (4R,5S)-dethiobiotin + ADP + phosphate + H(+)</text>
        <dbReference type="Rhea" id="RHEA:63684"/>
        <dbReference type="ChEBI" id="CHEBI:15378"/>
        <dbReference type="ChEBI" id="CHEBI:30616"/>
        <dbReference type="ChEBI" id="CHEBI:43474"/>
        <dbReference type="ChEBI" id="CHEBI:149470"/>
        <dbReference type="ChEBI" id="CHEBI:149473"/>
        <dbReference type="ChEBI" id="CHEBI:456216"/>
    </reaction>
</comment>
<dbReference type="PANTHER" id="PTHR43210:SF2">
    <property type="entry name" value="ATP-DEPENDENT DETHIOBIOTIN SYNTHETASE BIOD 2"/>
    <property type="match status" value="1"/>
</dbReference>
<keyword evidence="11" id="KW-1185">Reference proteome</keyword>
<feature type="binding site" evidence="9">
    <location>
        <position position="45"/>
    </location>
    <ligand>
        <name>substrate</name>
    </ligand>
</feature>
<dbReference type="RefSeq" id="WP_238745933.1">
    <property type="nucleotide sequence ID" value="NZ_JAKOOW010000009.1"/>
</dbReference>
<protein>
    <recommendedName>
        <fullName evidence="9">ATP-dependent dethiobiotin synthetase BioD</fullName>
        <ecNumber evidence="9">6.3.3.3</ecNumber>
    </recommendedName>
    <alternativeName>
        <fullName evidence="9">DTB synthetase</fullName>
        <shortName evidence="9">DTBS</shortName>
    </alternativeName>
    <alternativeName>
        <fullName evidence="9">Dethiobiotin synthase</fullName>
    </alternativeName>
</protein>
<reference evidence="10 11" key="1">
    <citation type="submission" date="2022-02" db="EMBL/GenBank/DDBJ databases">
        <title>Genome sequence data of Kingella unionensis sp. nov. strain CICC 24913 (CCUG 75125).</title>
        <authorList>
            <person name="Xiao M."/>
        </authorList>
    </citation>
    <scope>NUCLEOTIDE SEQUENCE [LARGE SCALE GENOMIC DNA]</scope>
    <source>
        <strain evidence="10 11">CICC 24913</strain>
    </source>
</reference>
<evidence type="ECO:0000256" key="2">
    <source>
        <dbReference type="ARBA" id="ARBA00022598"/>
    </source>
</evidence>
<comment type="caution">
    <text evidence="10">The sequence shown here is derived from an EMBL/GenBank/DDBJ whole genome shotgun (WGS) entry which is preliminary data.</text>
</comment>
<evidence type="ECO:0000256" key="9">
    <source>
        <dbReference type="HAMAP-Rule" id="MF_00336"/>
    </source>
</evidence>
<feature type="binding site" evidence="9">
    <location>
        <position position="53"/>
    </location>
    <ligand>
        <name>Mg(2+)</name>
        <dbReference type="ChEBI" id="CHEBI:18420"/>
    </ligand>
</feature>
<comment type="catalytic activity">
    <reaction evidence="9">
        <text>(7R,8S)-7,8-diammoniononanoate + CO2 + ATP = (4R,5S)-dethiobiotin + ADP + phosphate + 3 H(+)</text>
        <dbReference type="Rhea" id="RHEA:15805"/>
        <dbReference type="ChEBI" id="CHEBI:15378"/>
        <dbReference type="ChEBI" id="CHEBI:16526"/>
        <dbReference type="ChEBI" id="CHEBI:30616"/>
        <dbReference type="ChEBI" id="CHEBI:43474"/>
        <dbReference type="ChEBI" id="CHEBI:149469"/>
        <dbReference type="ChEBI" id="CHEBI:149473"/>
        <dbReference type="ChEBI" id="CHEBI:456216"/>
        <dbReference type="EC" id="6.3.3.3"/>
    </reaction>
</comment>
<dbReference type="CDD" id="cd03109">
    <property type="entry name" value="DTBS"/>
    <property type="match status" value="1"/>
</dbReference>
<feature type="active site" evidence="9">
    <location>
        <position position="41"/>
    </location>
</feature>
<evidence type="ECO:0000256" key="4">
    <source>
        <dbReference type="ARBA" id="ARBA00022741"/>
    </source>
</evidence>
<dbReference type="PIRSF" id="PIRSF006755">
    <property type="entry name" value="DTB_synth"/>
    <property type="match status" value="1"/>
</dbReference>
<evidence type="ECO:0000313" key="11">
    <source>
        <dbReference type="Proteomes" id="UP001298424"/>
    </source>
</evidence>
<evidence type="ECO:0000313" key="10">
    <source>
        <dbReference type="EMBL" id="MCG6503523.1"/>
    </source>
</evidence>
<name>A0ABS9NMG7_9NEIS</name>
<dbReference type="PANTHER" id="PTHR43210">
    <property type="entry name" value="DETHIOBIOTIN SYNTHETASE"/>
    <property type="match status" value="1"/>
</dbReference>
<evidence type="ECO:0000256" key="6">
    <source>
        <dbReference type="ARBA" id="ARBA00022840"/>
    </source>
</evidence>
<evidence type="ECO:0000256" key="8">
    <source>
        <dbReference type="ARBA" id="ARBA00047386"/>
    </source>
</evidence>
<keyword evidence="2 9" id="KW-0436">Ligase</keyword>
<feature type="binding site" evidence="9">
    <location>
        <position position="53"/>
    </location>
    <ligand>
        <name>ATP</name>
        <dbReference type="ChEBI" id="CHEBI:30616"/>
    </ligand>
</feature>
<sequence length="216" mass="23753">MNPKPSVYFVSGIDTGVGKTVATGIYARELAAQGRRVSTQKVVQTGCSGIAEDILVHRLLQNQGLTRHDHSGASCPYVFSYPCSPHLAAEREGREISPVRIDAATAHMLKDYDTILLEGAGGLMVPLTRNLTLLDFAAERGYPLVLVSNGRLGSINHTLLSLHAARSAGLPVQRLIFNRYPETDAAITAETERYLRDYLRRHFPQAEWSVLERIGN</sequence>
<dbReference type="EMBL" id="JAKOOW010000009">
    <property type="protein sequence ID" value="MCG6503523.1"/>
    <property type="molecule type" value="Genomic_DNA"/>
</dbReference>
<comment type="caution">
    <text evidence="9">Lacks conserved residue(s) required for the propagation of feature annotation.</text>
</comment>
<keyword evidence="7 9" id="KW-0460">Magnesium</keyword>
<dbReference type="SUPFAM" id="SSF52540">
    <property type="entry name" value="P-loop containing nucleoside triphosphate hydrolases"/>
    <property type="match status" value="1"/>
</dbReference>
<keyword evidence="4 9" id="KW-0547">Nucleotide-binding</keyword>
<feature type="binding site" evidence="9">
    <location>
        <begin position="118"/>
        <end position="121"/>
    </location>
    <ligand>
        <name>ATP</name>
        <dbReference type="ChEBI" id="CHEBI:30616"/>
    </ligand>
</feature>
<feature type="binding site" evidence="9">
    <location>
        <begin position="178"/>
        <end position="179"/>
    </location>
    <ligand>
        <name>ATP</name>
        <dbReference type="ChEBI" id="CHEBI:30616"/>
    </ligand>
</feature>
<comment type="pathway">
    <text evidence="9">Cofactor biosynthesis; biotin biosynthesis; biotin from 7,8-diaminononanoate: step 1/2.</text>
</comment>
<dbReference type="NCBIfam" id="TIGR00347">
    <property type="entry name" value="bioD"/>
    <property type="match status" value="1"/>
</dbReference>